<dbReference type="InParanoid" id="A0A316YSS8"/>
<dbReference type="AlphaFoldDB" id="A0A316YSS8"/>
<keyword evidence="4" id="KW-1185">Reference proteome</keyword>
<evidence type="ECO:0000256" key="1">
    <source>
        <dbReference type="SAM" id="MobiDB-lite"/>
    </source>
</evidence>
<feature type="chain" id="PRO_5016321856" description="Extracellular membrane protein CFEM domain-containing protein" evidence="2">
    <location>
        <begin position="27"/>
        <end position="224"/>
    </location>
</feature>
<evidence type="ECO:0000313" key="3">
    <source>
        <dbReference type="EMBL" id="PWN92086.1"/>
    </source>
</evidence>
<dbReference type="OrthoDB" id="3262103at2759"/>
<dbReference type="GeneID" id="37043172"/>
<dbReference type="EMBL" id="KZ819635">
    <property type="protein sequence ID" value="PWN92086.1"/>
    <property type="molecule type" value="Genomic_DNA"/>
</dbReference>
<feature type="signal peptide" evidence="2">
    <location>
        <begin position="1"/>
        <end position="26"/>
    </location>
</feature>
<protein>
    <recommendedName>
        <fullName evidence="5">Extracellular membrane protein CFEM domain-containing protein</fullName>
    </recommendedName>
</protein>
<organism evidence="3 4">
    <name type="scientific">Acaromyces ingoldii</name>
    <dbReference type="NCBI Taxonomy" id="215250"/>
    <lineage>
        <taxon>Eukaryota</taxon>
        <taxon>Fungi</taxon>
        <taxon>Dikarya</taxon>
        <taxon>Basidiomycota</taxon>
        <taxon>Ustilaginomycotina</taxon>
        <taxon>Exobasidiomycetes</taxon>
        <taxon>Exobasidiales</taxon>
        <taxon>Cryptobasidiaceae</taxon>
        <taxon>Acaromyces</taxon>
    </lineage>
</organism>
<dbReference type="STRING" id="215250.A0A316YSS8"/>
<gene>
    <name evidence="3" type="ORF">FA10DRAFT_265889</name>
</gene>
<evidence type="ECO:0000256" key="2">
    <source>
        <dbReference type="SAM" id="SignalP"/>
    </source>
</evidence>
<evidence type="ECO:0000313" key="4">
    <source>
        <dbReference type="Proteomes" id="UP000245768"/>
    </source>
</evidence>
<keyword evidence="2" id="KW-0732">Signal</keyword>
<feature type="region of interest" description="Disordered" evidence="1">
    <location>
        <begin position="130"/>
        <end position="197"/>
    </location>
</feature>
<reference evidence="3 4" key="1">
    <citation type="journal article" date="2018" name="Mol. Biol. Evol.">
        <title>Broad Genomic Sampling Reveals a Smut Pathogenic Ancestry of the Fungal Clade Ustilaginomycotina.</title>
        <authorList>
            <person name="Kijpornyongpan T."/>
            <person name="Mondo S.J."/>
            <person name="Barry K."/>
            <person name="Sandor L."/>
            <person name="Lee J."/>
            <person name="Lipzen A."/>
            <person name="Pangilinan J."/>
            <person name="LaButti K."/>
            <person name="Hainaut M."/>
            <person name="Henrissat B."/>
            <person name="Grigoriev I.V."/>
            <person name="Spatafora J.W."/>
            <person name="Aime M.C."/>
        </authorList>
    </citation>
    <scope>NUCLEOTIDE SEQUENCE [LARGE SCALE GENOMIC DNA]</scope>
    <source>
        <strain evidence="3 4">MCA 4198</strain>
    </source>
</reference>
<evidence type="ECO:0008006" key="5">
    <source>
        <dbReference type="Google" id="ProtNLM"/>
    </source>
</evidence>
<sequence length="224" mass="23131">MARFVISLSFAALVLGVLLVSPVAHAQNQASEKQLDPNAQCDQTTRDQITSCLDQIEQDESKLPSGPCSSSDWTCICTKQVGLQDCYQKCRGLQPVDDVNFNKGNCFNQHGVDMSALTYSWSQLPFAVDSGASRNQDTSSGGTPSNSNASGSTSSVSSSTSLPSSTAPTSSSISSNNASAATSSPAASRTNTSDSTVSNLLPDSHSVLGLTSVLGALLLGTAVL</sequence>
<proteinExistence type="predicted"/>
<dbReference type="RefSeq" id="XP_025379284.1">
    <property type="nucleotide sequence ID" value="XM_025521256.1"/>
</dbReference>
<name>A0A316YSS8_9BASI</name>
<feature type="compositionally biased region" description="Low complexity" evidence="1">
    <location>
        <begin position="138"/>
        <end position="193"/>
    </location>
</feature>
<dbReference type="Proteomes" id="UP000245768">
    <property type="component" value="Unassembled WGS sequence"/>
</dbReference>
<accession>A0A316YSS8</accession>